<dbReference type="PROSITE" id="PS51792">
    <property type="entry name" value="YIPPEE"/>
    <property type="match status" value="1"/>
</dbReference>
<dbReference type="InterPro" id="IPR039058">
    <property type="entry name" value="Yippee_fam"/>
</dbReference>
<evidence type="ECO:0000256" key="3">
    <source>
        <dbReference type="ARBA" id="ARBA00022833"/>
    </source>
</evidence>
<evidence type="ECO:0000313" key="7">
    <source>
        <dbReference type="EMBL" id="TPX49597.1"/>
    </source>
</evidence>
<feature type="domain" description="Yippee" evidence="5">
    <location>
        <begin position="11"/>
        <end position="108"/>
    </location>
</feature>
<evidence type="ECO:0000256" key="2">
    <source>
        <dbReference type="ARBA" id="ARBA00022723"/>
    </source>
</evidence>
<gene>
    <name evidence="6" type="ORF">SeLEV6574_g01576</name>
    <name evidence="7" type="ORF">SeMB42_g02566</name>
</gene>
<dbReference type="EMBL" id="QEAN01000080">
    <property type="protein sequence ID" value="TPX49597.1"/>
    <property type="molecule type" value="Genomic_DNA"/>
</dbReference>
<dbReference type="PANTHER" id="PTHR13848">
    <property type="entry name" value="PROTEIN YIPPEE-LIKE CG15309-RELATED"/>
    <property type="match status" value="1"/>
</dbReference>
<evidence type="ECO:0000256" key="4">
    <source>
        <dbReference type="RuleBase" id="RU110713"/>
    </source>
</evidence>
<dbReference type="Proteomes" id="UP000317494">
    <property type="component" value="Unassembled WGS sequence"/>
</dbReference>
<organism evidence="6 9">
    <name type="scientific">Synchytrium endobioticum</name>
    <dbReference type="NCBI Taxonomy" id="286115"/>
    <lineage>
        <taxon>Eukaryota</taxon>
        <taxon>Fungi</taxon>
        <taxon>Fungi incertae sedis</taxon>
        <taxon>Chytridiomycota</taxon>
        <taxon>Chytridiomycota incertae sedis</taxon>
        <taxon>Chytridiomycetes</taxon>
        <taxon>Synchytriales</taxon>
        <taxon>Synchytriaceae</taxon>
        <taxon>Synchytrium</taxon>
    </lineage>
</organism>
<reference evidence="8 9" key="1">
    <citation type="journal article" date="2019" name="Sci. Rep.">
        <title>Comparative genomics of chytrid fungi reveal insights into the obligate biotrophic and pathogenic lifestyle of Synchytrium endobioticum.</title>
        <authorList>
            <person name="van de Vossenberg B.T.L.H."/>
            <person name="Warris S."/>
            <person name="Nguyen H.D.T."/>
            <person name="van Gent-Pelzer M.P.E."/>
            <person name="Joly D.L."/>
            <person name="van de Geest H.C."/>
            <person name="Bonants P.J.M."/>
            <person name="Smith D.S."/>
            <person name="Levesque C.A."/>
            <person name="van der Lee T.A.J."/>
        </authorList>
    </citation>
    <scope>NUCLEOTIDE SEQUENCE [LARGE SCALE GENOMIC DNA]</scope>
    <source>
        <strain evidence="6 9">LEV6574</strain>
        <strain evidence="7 8">MB42</strain>
    </source>
</reference>
<comment type="similarity">
    <text evidence="1 4">Belongs to the yippee family.</text>
</comment>
<dbReference type="GO" id="GO:0046872">
    <property type="term" value="F:metal ion binding"/>
    <property type="evidence" value="ECO:0007669"/>
    <property type="project" value="UniProtKB-KW"/>
</dbReference>
<dbReference type="InterPro" id="IPR004910">
    <property type="entry name" value="Yippee/Mis18/Cereblon"/>
</dbReference>
<dbReference type="Pfam" id="PF03226">
    <property type="entry name" value="Yippee-Mis18"/>
    <property type="match status" value="1"/>
</dbReference>
<dbReference type="OrthoDB" id="6407410at2759"/>
<proteinExistence type="inferred from homology"/>
<dbReference type="AlphaFoldDB" id="A0A507DCE3"/>
<dbReference type="Proteomes" id="UP000320475">
    <property type="component" value="Unassembled WGS sequence"/>
</dbReference>
<sequence length="110" mass="12789">MGKLFLQFLEGKVYGCTCGTHLTTFDKRESVRFQGQHGAAWLFKDVVNVTEGALQERSMTTGMHTVRDIYCTNCNQLLGWRYIKACEQDQKYKERKFILERALVHELPPQ</sequence>
<keyword evidence="8" id="KW-1185">Reference proteome</keyword>
<keyword evidence="3" id="KW-0862">Zinc</keyword>
<dbReference type="VEuPathDB" id="FungiDB:SeMB42_g02566"/>
<evidence type="ECO:0000259" key="5">
    <source>
        <dbReference type="PROSITE" id="PS51792"/>
    </source>
</evidence>
<dbReference type="InterPro" id="IPR034751">
    <property type="entry name" value="Yippee"/>
</dbReference>
<dbReference type="STRING" id="286115.A0A507DCE3"/>
<keyword evidence="2" id="KW-0479">Metal-binding</keyword>
<name>A0A507DCE3_9FUNG</name>
<protein>
    <recommendedName>
        <fullName evidence="4">Protein yippee-like</fullName>
    </recommendedName>
</protein>
<evidence type="ECO:0000256" key="1">
    <source>
        <dbReference type="ARBA" id="ARBA00005613"/>
    </source>
</evidence>
<comment type="caution">
    <text evidence="6">The sequence shown here is derived from an EMBL/GenBank/DDBJ whole genome shotgun (WGS) entry which is preliminary data.</text>
</comment>
<dbReference type="EMBL" id="QEAM01000037">
    <property type="protein sequence ID" value="TPX49253.1"/>
    <property type="molecule type" value="Genomic_DNA"/>
</dbReference>
<evidence type="ECO:0000313" key="9">
    <source>
        <dbReference type="Proteomes" id="UP000320475"/>
    </source>
</evidence>
<evidence type="ECO:0000313" key="8">
    <source>
        <dbReference type="Proteomes" id="UP000317494"/>
    </source>
</evidence>
<evidence type="ECO:0000313" key="6">
    <source>
        <dbReference type="EMBL" id="TPX49253.1"/>
    </source>
</evidence>
<accession>A0A507DCE3</accession>